<dbReference type="STRING" id="376733.SAMN04487972_106103"/>
<proteinExistence type="predicted"/>
<reference evidence="1 3" key="1">
    <citation type="submission" date="2014-09" db="EMBL/GenBank/DDBJ databases">
        <authorList>
            <person name="McGinnis J.M."/>
            <person name="Wolfgang W.J."/>
        </authorList>
    </citation>
    <scope>NUCLEOTIDE SEQUENCE [LARGE SCALE GENOMIC DNA]</scope>
    <source>
        <strain evidence="1 3">JCM 14014</strain>
    </source>
</reference>
<dbReference type="EMBL" id="FOJO01000006">
    <property type="protein sequence ID" value="SFA49002.1"/>
    <property type="molecule type" value="Genomic_DNA"/>
</dbReference>
<dbReference type="eggNOG" id="COG5469">
    <property type="taxonomic scope" value="Bacteria"/>
</dbReference>
<evidence type="ECO:0000313" key="2">
    <source>
        <dbReference type="EMBL" id="SFA49002.1"/>
    </source>
</evidence>
<protein>
    <submittedName>
        <fullName evidence="1 2">Metal-binding protein</fullName>
    </submittedName>
</protein>
<dbReference type="SUPFAM" id="SSF52833">
    <property type="entry name" value="Thioredoxin-like"/>
    <property type="match status" value="1"/>
</dbReference>
<dbReference type="InterPro" id="IPR036249">
    <property type="entry name" value="Thioredoxin-like_sf"/>
</dbReference>
<organism evidence="1 3">
    <name type="scientific">Paracoccus halophilus</name>
    <dbReference type="NCBI Taxonomy" id="376733"/>
    <lineage>
        <taxon>Bacteria</taxon>
        <taxon>Pseudomonadati</taxon>
        <taxon>Pseudomonadota</taxon>
        <taxon>Alphaproteobacteria</taxon>
        <taxon>Rhodobacterales</taxon>
        <taxon>Paracoccaceae</taxon>
        <taxon>Paracoccus</taxon>
    </lineage>
</organism>
<dbReference type="CDD" id="cd02980">
    <property type="entry name" value="TRX_Fd_family"/>
    <property type="match status" value="1"/>
</dbReference>
<reference evidence="1 3" key="2">
    <citation type="submission" date="2014-10" db="EMBL/GenBank/DDBJ databases">
        <title>Paracoccus sanguinis sp. nov., isolated from clinical specimens of New York State patients.</title>
        <authorList>
            <person name="Mingle L.A."/>
            <person name="Cole J.A."/>
            <person name="Lapierre P."/>
            <person name="Musser K.A."/>
        </authorList>
    </citation>
    <scope>NUCLEOTIDE SEQUENCE [LARGE SCALE GENOMIC DNA]</scope>
    <source>
        <strain evidence="1 3">JCM 14014</strain>
    </source>
</reference>
<evidence type="ECO:0000313" key="3">
    <source>
        <dbReference type="Proteomes" id="UP000029846"/>
    </source>
</evidence>
<dbReference type="Gene3D" id="3.40.30.10">
    <property type="entry name" value="Glutaredoxin"/>
    <property type="match status" value="1"/>
</dbReference>
<dbReference type="OrthoDB" id="424426at2"/>
<accession>A0A099F5G7</accession>
<reference evidence="2 4" key="3">
    <citation type="submission" date="2016-10" db="EMBL/GenBank/DDBJ databases">
        <authorList>
            <person name="de Groot N.N."/>
        </authorList>
    </citation>
    <scope>NUCLEOTIDE SEQUENCE [LARGE SCALE GENOMIC DNA]</scope>
    <source>
        <strain evidence="2 4">CGMCC 1.6117</strain>
    </source>
</reference>
<name>A0A099F5G7_9RHOB</name>
<dbReference type="Pfam" id="PF07845">
    <property type="entry name" value="DUF1636"/>
    <property type="match status" value="1"/>
</dbReference>
<dbReference type="InterPro" id="IPR012863">
    <property type="entry name" value="DUF1636"/>
</dbReference>
<evidence type="ECO:0000313" key="1">
    <source>
        <dbReference type="EMBL" id="KGJ05387.1"/>
    </source>
</evidence>
<keyword evidence="3" id="KW-1185">Reference proteome</keyword>
<gene>
    <name evidence="1" type="ORF">IT41_06365</name>
    <name evidence="2" type="ORF">SAMN04487972_106103</name>
</gene>
<dbReference type="RefSeq" id="WP_036739514.1">
    <property type="nucleotide sequence ID" value="NZ_FOJO01000006.1"/>
</dbReference>
<evidence type="ECO:0000313" key="4">
    <source>
        <dbReference type="Proteomes" id="UP000182312"/>
    </source>
</evidence>
<dbReference type="EMBL" id="JRKN01000006">
    <property type="protein sequence ID" value="KGJ05387.1"/>
    <property type="molecule type" value="Genomic_DNA"/>
</dbReference>
<dbReference type="Proteomes" id="UP000182312">
    <property type="component" value="Unassembled WGS sequence"/>
</dbReference>
<sequence>MDVSLLVCTTCRAGQPVIEGEPVPGARLHAALERIGAPEGVRILPVECLSACSNGSAIALAGPDRWTYVYGQMSDADAPEIMQGAAAYAETPDGIVPWRERIAIFRKRSIARIPPIG</sequence>
<dbReference type="AlphaFoldDB" id="A0A099F5G7"/>
<dbReference type="Proteomes" id="UP000029846">
    <property type="component" value="Unassembled WGS sequence"/>
</dbReference>